<dbReference type="InParanoid" id="K5WUP5"/>
<dbReference type="Proteomes" id="UP000008493">
    <property type="component" value="Unassembled WGS sequence"/>
</dbReference>
<dbReference type="RefSeq" id="XP_007334874.1">
    <property type="nucleotide sequence ID" value="XM_007334812.1"/>
</dbReference>
<dbReference type="GeneID" id="18832675"/>
<gene>
    <name evidence="1" type="ORF">AGABI1DRAFT_95598</name>
</gene>
<dbReference type="OMA" id="KMHHFCF"/>
<dbReference type="KEGG" id="abp:AGABI1DRAFT95598"/>
<dbReference type="HOGENOM" id="CLU_079112_0_0_1"/>
<protein>
    <submittedName>
        <fullName evidence="1">Uncharacterized protein</fullName>
    </submittedName>
</protein>
<accession>K5WUP5</accession>
<reference evidence="2" key="1">
    <citation type="journal article" date="2012" name="Proc. Natl. Acad. Sci. U.S.A.">
        <title>Genome sequence of the button mushroom Agaricus bisporus reveals mechanisms governing adaptation to a humic-rich ecological niche.</title>
        <authorList>
            <person name="Morin E."/>
            <person name="Kohler A."/>
            <person name="Baker A.R."/>
            <person name="Foulongne-Oriol M."/>
            <person name="Lombard V."/>
            <person name="Nagy L.G."/>
            <person name="Ohm R.A."/>
            <person name="Patyshakuliyeva A."/>
            <person name="Brun A."/>
            <person name="Aerts A.L."/>
            <person name="Bailey A.M."/>
            <person name="Billette C."/>
            <person name="Coutinho P.M."/>
            <person name="Deakin G."/>
            <person name="Doddapaneni H."/>
            <person name="Floudas D."/>
            <person name="Grimwood J."/>
            <person name="Hilden K."/>
            <person name="Kuees U."/>
            <person name="LaButti K.M."/>
            <person name="Lapidus A."/>
            <person name="Lindquist E.A."/>
            <person name="Lucas S.M."/>
            <person name="Murat C."/>
            <person name="Riley R.W."/>
            <person name="Salamov A.A."/>
            <person name="Schmutz J."/>
            <person name="Subramanian V."/>
            <person name="Woesten H.A.B."/>
            <person name="Xu J."/>
            <person name="Eastwood D.C."/>
            <person name="Foster G.D."/>
            <person name="Sonnenberg A.S."/>
            <person name="Cullen D."/>
            <person name="de Vries R.P."/>
            <person name="Lundell T."/>
            <person name="Hibbett D.S."/>
            <person name="Henrissat B."/>
            <person name="Burton K.S."/>
            <person name="Kerrigan R.W."/>
            <person name="Challen M.P."/>
            <person name="Grigoriev I.V."/>
            <person name="Martin F."/>
        </authorList>
    </citation>
    <scope>NUCLEOTIDE SEQUENCE [LARGE SCALE GENOMIC DNA]</scope>
    <source>
        <strain evidence="2">JB137-S8 / ATCC MYA-4627 / FGSC 10392</strain>
    </source>
</reference>
<dbReference type="EMBL" id="JH971451">
    <property type="protein sequence ID" value="EKM74488.1"/>
    <property type="molecule type" value="Genomic_DNA"/>
</dbReference>
<evidence type="ECO:0000313" key="2">
    <source>
        <dbReference type="Proteomes" id="UP000008493"/>
    </source>
</evidence>
<name>K5WUP5_AGABU</name>
<keyword evidence="2" id="KW-1185">Reference proteome</keyword>
<sequence length="268" mass="30929">MADNTVDTDYDYINFDANGEWDEANLIGPAVLVPKHIRSLVVTEYRLEWLNLSDPGEHLKNHMIAAVTFSTPIYLNNDWYYAARLSMETATNDQAYKDVQGAEVFSIQTYEPCDDFWIGNYELRLRSYTGPTKSKAHLVTFELKQGTTVGDLIDKVVEKKMHHFCFLPYIKRVVLKFANFRSASLHCWAMFVREGIITSEKSEERPSTPLWMELNVNYNPEEAHGAFTSSPMLIDRGWWVFQKPTQDDLHTPDDAFSKEKPAIPHRPL</sequence>
<proteinExistence type="predicted"/>
<dbReference type="OrthoDB" id="3239749at2759"/>
<evidence type="ECO:0000313" key="1">
    <source>
        <dbReference type="EMBL" id="EKM74488.1"/>
    </source>
</evidence>
<dbReference type="AlphaFoldDB" id="K5WUP5"/>
<organism evidence="1 2">
    <name type="scientific">Agaricus bisporus var. burnettii (strain JB137-S8 / ATCC MYA-4627 / FGSC 10392)</name>
    <name type="common">White button mushroom</name>
    <dbReference type="NCBI Taxonomy" id="597362"/>
    <lineage>
        <taxon>Eukaryota</taxon>
        <taxon>Fungi</taxon>
        <taxon>Dikarya</taxon>
        <taxon>Basidiomycota</taxon>
        <taxon>Agaricomycotina</taxon>
        <taxon>Agaricomycetes</taxon>
        <taxon>Agaricomycetidae</taxon>
        <taxon>Agaricales</taxon>
        <taxon>Agaricineae</taxon>
        <taxon>Agaricaceae</taxon>
        <taxon>Agaricus</taxon>
    </lineage>
</organism>
<dbReference type="eggNOG" id="ENOG502SV4M">
    <property type="taxonomic scope" value="Eukaryota"/>
</dbReference>